<comment type="caution">
    <text evidence="2">The sequence shown here is derived from an EMBL/GenBank/DDBJ whole genome shotgun (WGS) entry which is preliminary data.</text>
</comment>
<dbReference type="Proteomes" id="UP001552594">
    <property type="component" value="Unassembled WGS sequence"/>
</dbReference>
<evidence type="ECO:0000313" key="3">
    <source>
        <dbReference type="Proteomes" id="UP001552594"/>
    </source>
</evidence>
<gene>
    <name evidence="2" type="ORF">AB0L16_27760</name>
</gene>
<feature type="chain" id="PRO_5046711296" evidence="1">
    <location>
        <begin position="28"/>
        <end position="119"/>
    </location>
</feature>
<dbReference type="RefSeq" id="WP_109278368.1">
    <property type="nucleotide sequence ID" value="NZ_JBFAUK010000028.1"/>
</dbReference>
<dbReference type="EMBL" id="JBFAUK010000028">
    <property type="protein sequence ID" value="MEV5510177.1"/>
    <property type="molecule type" value="Genomic_DNA"/>
</dbReference>
<name>A0ABV3K681_STRON</name>
<dbReference type="Gene3D" id="2.30.30.40">
    <property type="entry name" value="SH3 Domains"/>
    <property type="match status" value="1"/>
</dbReference>
<keyword evidence="3" id="KW-1185">Reference proteome</keyword>
<sequence length="119" mass="12143">MRRSATIGIAALLAGAGALVAAAPAGAAPAARSSAVTAVVVAPPKGKVVSREPLSVRERPTTSAKYLGALKPGSVIELSCKKHGQNVLGNDIWYLLAAKPGYVSARYVKNLAPVPLCKK</sequence>
<protein>
    <submittedName>
        <fullName evidence="2">SH3 domain-containing protein</fullName>
    </submittedName>
</protein>
<evidence type="ECO:0000313" key="2">
    <source>
        <dbReference type="EMBL" id="MEV5510177.1"/>
    </source>
</evidence>
<feature type="signal peptide" evidence="1">
    <location>
        <begin position="1"/>
        <end position="27"/>
    </location>
</feature>
<evidence type="ECO:0000256" key="1">
    <source>
        <dbReference type="SAM" id="SignalP"/>
    </source>
</evidence>
<reference evidence="2 3" key="1">
    <citation type="submission" date="2024-06" db="EMBL/GenBank/DDBJ databases">
        <title>The Natural Products Discovery Center: Release of the First 8490 Sequenced Strains for Exploring Actinobacteria Biosynthetic Diversity.</title>
        <authorList>
            <person name="Kalkreuter E."/>
            <person name="Kautsar S.A."/>
            <person name="Yang D."/>
            <person name="Bader C.D."/>
            <person name="Teijaro C.N."/>
            <person name="Fluegel L."/>
            <person name="Davis C.M."/>
            <person name="Simpson J.R."/>
            <person name="Lauterbach L."/>
            <person name="Steele A.D."/>
            <person name="Gui C."/>
            <person name="Meng S."/>
            <person name="Li G."/>
            <person name="Viehrig K."/>
            <person name="Ye F."/>
            <person name="Su P."/>
            <person name="Kiefer A.F."/>
            <person name="Nichols A."/>
            <person name="Cepeda A.J."/>
            <person name="Yan W."/>
            <person name="Fan B."/>
            <person name="Jiang Y."/>
            <person name="Adhikari A."/>
            <person name="Zheng C.-J."/>
            <person name="Schuster L."/>
            <person name="Cowan T.M."/>
            <person name="Smanski M.J."/>
            <person name="Chevrette M.G."/>
            <person name="De Carvalho L.P.S."/>
            <person name="Shen B."/>
        </authorList>
    </citation>
    <scope>NUCLEOTIDE SEQUENCE [LARGE SCALE GENOMIC DNA]</scope>
    <source>
        <strain evidence="2 3">NPDC052347</strain>
    </source>
</reference>
<organism evidence="2 3">
    <name type="scientific">Streptomyces orinoci</name>
    <name type="common">Streptoverticillium orinoci</name>
    <dbReference type="NCBI Taxonomy" id="67339"/>
    <lineage>
        <taxon>Bacteria</taxon>
        <taxon>Bacillati</taxon>
        <taxon>Actinomycetota</taxon>
        <taxon>Actinomycetes</taxon>
        <taxon>Kitasatosporales</taxon>
        <taxon>Streptomycetaceae</taxon>
        <taxon>Streptomyces</taxon>
    </lineage>
</organism>
<keyword evidence="1" id="KW-0732">Signal</keyword>
<proteinExistence type="predicted"/>
<accession>A0ABV3K681</accession>